<dbReference type="RefSeq" id="WP_013887408.1">
    <property type="nucleotide sequence ID" value="NC_015673.1"/>
</dbReference>
<evidence type="ECO:0000313" key="1">
    <source>
        <dbReference type="EMBL" id="AEI08374.1"/>
    </source>
</evidence>
<dbReference type="HOGENOM" id="CLU_2421948_0_0_11"/>
<reference evidence="1 2" key="1">
    <citation type="journal article" date="2012" name="BMC Genomics">
        <title>Complete genome sequence, lifestyle, and multi-drug resistance of the human pathogen Corynebacterium resistens DSM 45100 isolated from blood samples of a leukemia patient.</title>
        <authorList>
            <person name="Schroder J."/>
            <person name="Maus I."/>
            <person name="Meyer K."/>
            <person name="Wordemann S."/>
            <person name="Blom J."/>
            <person name="Jaenicke S."/>
            <person name="Schneider J."/>
            <person name="Trost E."/>
            <person name="Tauch A."/>
        </authorList>
    </citation>
    <scope>NUCLEOTIDE SEQUENCE [LARGE SCALE GENOMIC DNA]</scope>
    <source>
        <strain evidence="2">DSM 45100 / JCM 12819 / CCUG 50093 / GTC 2026 / SICGH 158</strain>
    </source>
</reference>
<dbReference type="KEGG" id="crd:CRES_0011"/>
<sequence>MAELPTLGELIPAREFASATDSHIRTIQRLCNSGDLPAIKVGAKWFVLGNELLATSRARVLGTEGNYDGLPALEVIDEGDSNDRATLHQFE</sequence>
<name>F8E098_CORRG</name>
<proteinExistence type="predicted"/>
<keyword evidence="2" id="KW-1185">Reference proteome</keyword>
<dbReference type="STRING" id="662755.CRES_0011"/>
<gene>
    <name evidence="1" type="ordered locus">CRES_0011</name>
</gene>
<accession>F8E098</accession>
<organism evidence="1 2">
    <name type="scientific">Corynebacterium resistens (strain DSM 45100 / JCM 12819 / GTC 2026 / SICGH 158)</name>
    <dbReference type="NCBI Taxonomy" id="662755"/>
    <lineage>
        <taxon>Bacteria</taxon>
        <taxon>Bacillati</taxon>
        <taxon>Actinomycetota</taxon>
        <taxon>Actinomycetes</taxon>
        <taxon>Mycobacteriales</taxon>
        <taxon>Corynebacteriaceae</taxon>
        <taxon>Corynebacterium</taxon>
    </lineage>
</organism>
<dbReference type="AlphaFoldDB" id="F8E098"/>
<evidence type="ECO:0008006" key="3">
    <source>
        <dbReference type="Google" id="ProtNLM"/>
    </source>
</evidence>
<dbReference type="Proteomes" id="UP000000492">
    <property type="component" value="Chromosome"/>
</dbReference>
<protein>
    <recommendedName>
        <fullName evidence="3">Helix-turn-helix domain-containing protein</fullName>
    </recommendedName>
</protein>
<evidence type="ECO:0000313" key="2">
    <source>
        <dbReference type="Proteomes" id="UP000000492"/>
    </source>
</evidence>
<dbReference type="EMBL" id="CP002857">
    <property type="protein sequence ID" value="AEI08374.1"/>
    <property type="molecule type" value="Genomic_DNA"/>
</dbReference>
<dbReference type="OrthoDB" id="8677713at2"/>